<sequence>MAFGFPMLVVFRTWLLGFPGWLLGGLSRALVPRFRAGLLGFRGCLFESLDGLFPMDDGGLFRGFGALFLVLNVGFSYSLFK</sequence>
<keyword evidence="1" id="KW-1133">Transmembrane helix</keyword>
<gene>
    <name evidence="2" type="ORF">MA16_Dca010297</name>
</gene>
<keyword evidence="3" id="KW-1185">Reference proteome</keyword>
<protein>
    <submittedName>
        <fullName evidence="2">Uncharacterized protein</fullName>
    </submittedName>
</protein>
<evidence type="ECO:0000256" key="1">
    <source>
        <dbReference type="SAM" id="Phobius"/>
    </source>
</evidence>
<dbReference type="AlphaFoldDB" id="A0A2I0W3D6"/>
<evidence type="ECO:0000313" key="3">
    <source>
        <dbReference type="Proteomes" id="UP000233837"/>
    </source>
</evidence>
<reference evidence="2 3" key="1">
    <citation type="journal article" date="2016" name="Sci. Rep.">
        <title>The Dendrobium catenatum Lindl. genome sequence provides insights into polysaccharide synthase, floral development and adaptive evolution.</title>
        <authorList>
            <person name="Zhang G.Q."/>
            <person name="Xu Q."/>
            <person name="Bian C."/>
            <person name="Tsai W.C."/>
            <person name="Yeh C.M."/>
            <person name="Liu K.W."/>
            <person name="Yoshida K."/>
            <person name="Zhang L.S."/>
            <person name="Chang S.B."/>
            <person name="Chen F."/>
            <person name="Shi Y."/>
            <person name="Su Y.Y."/>
            <person name="Zhang Y.Q."/>
            <person name="Chen L.J."/>
            <person name="Yin Y."/>
            <person name="Lin M."/>
            <person name="Huang H."/>
            <person name="Deng H."/>
            <person name="Wang Z.W."/>
            <person name="Zhu S.L."/>
            <person name="Zhao X."/>
            <person name="Deng C."/>
            <person name="Niu S.C."/>
            <person name="Huang J."/>
            <person name="Wang M."/>
            <person name="Liu G.H."/>
            <person name="Yang H.J."/>
            <person name="Xiao X.J."/>
            <person name="Hsiao Y.Y."/>
            <person name="Wu W.L."/>
            <person name="Chen Y.Y."/>
            <person name="Mitsuda N."/>
            <person name="Ohme-Takagi M."/>
            <person name="Luo Y.B."/>
            <person name="Van de Peer Y."/>
            <person name="Liu Z.J."/>
        </authorList>
    </citation>
    <scope>NUCLEOTIDE SEQUENCE [LARGE SCALE GENOMIC DNA]</scope>
    <source>
        <tissue evidence="2">The whole plant</tissue>
    </source>
</reference>
<proteinExistence type="predicted"/>
<dbReference type="EMBL" id="KZ502946">
    <property type="protein sequence ID" value="PKU70176.1"/>
    <property type="molecule type" value="Genomic_DNA"/>
</dbReference>
<name>A0A2I0W3D6_9ASPA</name>
<keyword evidence="1" id="KW-0812">Transmembrane</keyword>
<feature type="transmembrane region" description="Helical" evidence="1">
    <location>
        <begin position="59"/>
        <end position="80"/>
    </location>
</feature>
<dbReference type="Proteomes" id="UP000233837">
    <property type="component" value="Unassembled WGS sequence"/>
</dbReference>
<accession>A0A2I0W3D6</accession>
<reference evidence="2 3" key="2">
    <citation type="journal article" date="2017" name="Nature">
        <title>The Apostasia genome and the evolution of orchids.</title>
        <authorList>
            <person name="Zhang G.Q."/>
            <person name="Liu K.W."/>
            <person name="Li Z."/>
            <person name="Lohaus R."/>
            <person name="Hsiao Y.Y."/>
            <person name="Niu S.C."/>
            <person name="Wang J.Y."/>
            <person name="Lin Y.C."/>
            <person name="Xu Q."/>
            <person name="Chen L.J."/>
            <person name="Yoshida K."/>
            <person name="Fujiwara S."/>
            <person name="Wang Z.W."/>
            <person name="Zhang Y.Q."/>
            <person name="Mitsuda N."/>
            <person name="Wang M."/>
            <person name="Liu G.H."/>
            <person name="Pecoraro L."/>
            <person name="Huang H.X."/>
            <person name="Xiao X.J."/>
            <person name="Lin M."/>
            <person name="Wu X.Y."/>
            <person name="Wu W.L."/>
            <person name="Chen Y.Y."/>
            <person name="Chang S.B."/>
            <person name="Sakamoto S."/>
            <person name="Ohme-Takagi M."/>
            <person name="Yagi M."/>
            <person name="Zeng S.J."/>
            <person name="Shen C.Y."/>
            <person name="Yeh C.M."/>
            <person name="Luo Y.B."/>
            <person name="Tsai W.C."/>
            <person name="Van de Peer Y."/>
            <person name="Liu Z.J."/>
        </authorList>
    </citation>
    <scope>NUCLEOTIDE SEQUENCE [LARGE SCALE GENOMIC DNA]</scope>
    <source>
        <tissue evidence="2">The whole plant</tissue>
    </source>
</reference>
<keyword evidence="1" id="KW-0472">Membrane</keyword>
<evidence type="ECO:0000313" key="2">
    <source>
        <dbReference type="EMBL" id="PKU70176.1"/>
    </source>
</evidence>
<organism evidence="2 3">
    <name type="scientific">Dendrobium catenatum</name>
    <dbReference type="NCBI Taxonomy" id="906689"/>
    <lineage>
        <taxon>Eukaryota</taxon>
        <taxon>Viridiplantae</taxon>
        <taxon>Streptophyta</taxon>
        <taxon>Embryophyta</taxon>
        <taxon>Tracheophyta</taxon>
        <taxon>Spermatophyta</taxon>
        <taxon>Magnoliopsida</taxon>
        <taxon>Liliopsida</taxon>
        <taxon>Asparagales</taxon>
        <taxon>Orchidaceae</taxon>
        <taxon>Epidendroideae</taxon>
        <taxon>Malaxideae</taxon>
        <taxon>Dendrobiinae</taxon>
        <taxon>Dendrobium</taxon>
    </lineage>
</organism>